<reference evidence="1 2" key="1">
    <citation type="submission" date="2023-07" db="EMBL/GenBank/DDBJ databases">
        <authorList>
            <person name="Peeters C."/>
        </authorList>
    </citation>
    <scope>NUCLEOTIDE SEQUENCE [LARGE SCALE GENOMIC DNA]</scope>
    <source>
        <strain evidence="1 2">LMG 18101</strain>
    </source>
</reference>
<gene>
    <name evidence="1" type="ORF">LMG18101_01991</name>
</gene>
<name>A0ABN9JME1_9RALS</name>
<dbReference type="EMBL" id="CATZLL010000005">
    <property type="protein sequence ID" value="CAJ0813666.1"/>
    <property type="molecule type" value="Genomic_DNA"/>
</dbReference>
<sequence length="89" mass="9539">MATRQPVSTAACCAVGRLPVSDRAALNGILLVLKTRMRYNGPEYLAADISDEHEASVGHSLTFLIGDDLNLSLNVEEPAVSESRSPVTR</sequence>
<evidence type="ECO:0000313" key="1">
    <source>
        <dbReference type="EMBL" id="CAJ0813666.1"/>
    </source>
</evidence>
<organism evidence="1 2">
    <name type="scientific">Ralstonia flaminis</name>
    <dbReference type="NCBI Taxonomy" id="3058597"/>
    <lineage>
        <taxon>Bacteria</taxon>
        <taxon>Pseudomonadati</taxon>
        <taxon>Pseudomonadota</taxon>
        <taxon>Betaproteobacteria</taxon>
        <taxon>Burkholderiales</taxon>
        <taxon>Burkholderiaceae</taxon>
        <taxon>Ralstonia</taxon>
    </lineage>
</organism>
<protein>
    <submittedName>
        <fullName evidence="1">Uncharacterized protein</fullName>
    </submittedName>
</protein>
<evidence type="ECO:0000313" key="2">
    <source>
        <dbReference type="Proteomes" id="UP001189757"/>
    </source>
</evidence>
<dbReference type="Proteomes" id="UP001189757">
    <property type="component" value="Unassembled WGS sequence"/>
</dbReference>
<proteinExistence type="predicted"/>
<dbReference type="RefSeq" id="WP_316680974.1">
    <property type="nucleotide sequence ID" value="NZ_CATZLL010000005.1"/>
</dbReference>
<keyword evidence="2" id="KW-1185">Reference proteome</keyword>
<accession>A0ABN9JME1</accession>
<comment type="caution">
    <text evidence="1">The sequence shown here is derived from an EMBL/GenBank/DDBJ whole genome shotgun (WGS) entry which is preliminary data.</text>
</comment>